<feature type="domain" description="DUF4124" evidence="2">
    <location>
        <begin position="61"/>
        <end position="103"/>
    </location>
</feature>
<evidence type="ECO:0000256" key="1">
    <source>
        <dbReference type="SAM" id="MobiDB-lite"/>
    </source>
</evidence>
<feature type="region of interest" description="Disordered" evidence="1">
    <location>
        <begin position="69"/>
        <end position="130"/>
    </location>
</feature>
<evidence type="ECO:0000259" key="2">
    <source>
        <dbReference type="Pfam" id="PF13511"/>
    </source>
</evidence>
<gene>
    <name evidence="3" type="ORF">MNBD_GAMMA19-481</name>
</gene>
<protein>
    <recommendedName>
        <fullName evidence="2">DUF4124 domain-containing protein</fullName>
    </recommendedName>
</protein>
<sequence>MMIRLLIIILIVLVGAAALTQLNPSAEKSTNPIIKGLATVQSWFRGSSAPKLPGMDENETTVYKWQDDSGEWHFSNQPPPAGVDSSVKTYRSDINITQAPPPPPPIENTTEEPDKKTADIPQTASPLLPITDPERVKQLIDDAKNVQGLVGNRQQALDAQIDP</sequence>
<feature type="compositionally biased region" description="Polar residues" evidence="1">
    <location>
        <begin position="86"/>
        <end position="98"/>
    </location>
</feature>
<accession>A0A3B1AE36</accession>
<evidence type="ECO:0000313" key="3">
    <source>
        <dbReference type="EMBL" id="VAX04199.1"/>
    </source>
</evidence>
<dbReference type="InterPro" id="IPR025392">
    <property type="entry name" value="DUF4124"/>
</dbReference>
<dbReference type="AlphaFoldDB" id="A0A3B1AE36"/>
<dbReference type="Pfam" id="PF13511">
    <property type="entry name" value="DUF4124"/>
    <property type="match status" value="1"/>
</dbReference>
<proteinExistence type="predicted"/>
<reference evidence="3" key="1">
    <citation type="submission" date="2018-06" db="EMBL/GenBank/DDBJ databases">
        <authorList>
            <person name="Zhirakovskaya E."/>
        </authorList>
    </citation>
    <scope>NUCLEOTIDE SEQUENCE</scope>
</reference>
<dbReference type="EMBL" id="UOFV01000454">
    <property type="protein sequence ID" value="VAX04199.1"/>
    <property type="molecule type" value="Genomic_DNA"/>
</dbReference>
<name>A0A3B1AE36_9ZZZZ</name>
<organism evidence="3">
    <name type="scientific">hydrothermal vent metagenome</name>
    <dbReference type="NCBI Taxonomy" id="652676"/>
    <lineage>
        <taxon>unclassified sequences</taxon>
        <taxon>metagenomes</taxon>
        <taxon>ecological metagenomes</taxon>
    </lineage>
</organism>